<accession>A0A1A0MQ86</accession>
<dbReference type="Proteomes" id="UP000093962">
    <property type="component" value="Unassembled WGS sequence"/>
</dbReference>
<reference evidence="1 2" key="1">
    <citation type="submission" date="2016-06" db="EMBL/GenBank/DDBJ databases">
        <authorList>
            <person name="Kjaerup R.B."/>
            <person name="Dalgaard T.S."/>
            <person name="Juul-Madsen H.R."/>
        </authorList>
    </citation>
    <scope>NUCLEOTIDE SEQUENCE [LARGE SCALE GENOMIC DNA]</scope>
    <source>
        <strain evidence="1 2">1199456.5</strain>
    </source>
</reference>
<sequence length="345" mass="37727">MAVPDSLAAWREFVNRRNVEPEHLTMKQISALSPAEKETYDQQRFAWLGADVVLETPDTEALTHQTRVLMARNSAESATARRGLAISGSAGRGKSTAALLIGRRHERVMRTKLNRYDDGFAPVVYTVVPPGTTPKMMMLAFANFLGLLVPNKLTAQDLTEQIVGVMRSLSVSLVLVDEVHNLKTNHQAGSEAASALKVFSERLDATFIYAGIDLLQADLFAGHMGRQLKGRMAVHQMRKYEYGTKAQRDKWTELVLGVEALLPLGRHAAGSLETEVTYLYDRSGGSIGSLRALLNDAAIAAILNGDELINRTLLDLTSTDFAAEEAAARTAEGDVRAPTPLRRAE</sequence>
<dbReference type="AlphaFoldDB" id="A0A1A0MQ86"/>
<dbReference type="RefSeq" id="WP_064859144.1">
    <property type="nucleotide sequence ID" value="NZ_LZSF01000132.1"/>
</dbReference>
<dbReference type="OrthoDB" id="4578613at2"/>
<evidence type="ECO:0000313" key="1">
    <source>
        <dbReference type="EMBL" id="OBA86948.1"/>
    </source>
</evidence>
<comment type="caution">
    <text evidence="1">The sequence shown here is derived from an EMBL/GenBank/DDBJ whole genome shotgun (WGS) entry which is preliminary data.</text>
</comment>
<protein>
    <submittedName>
        <fullName evidence="1">Transposase</fullName>
    </submittedName>
</protein>
<dbReference type="SUPFAM" id="SSF52540">
    <property type="entry name" value="P-loop containing nucleoside triphosphate hydrolases"/>
    <property type="match status" value="1"/>
</dbReference>
<evidence type="ECO:0000313" key="2">
    <source>
        <dbReference type="Proteomes" id="UP000093962"/>
    </source>
</evidence>
<dbReference type="InterPro" id="IPR008868">
    <property type="entry name" value="TniB"/>
</dbReference>
<proteinExistence type="predicted"/>
<name>A0A1A0MQ86_MYCMU</name>
<dbReference type="InterPro" id="IPR027417">
    <property type="entry name" value="P-loop_NTPase"/>
</dbReference>
<gene>
    <name evidence="1" type="ORF">A5642_21175</name>
</gene>
<organism evidence="1 2">
    <name type="scientific">Mycolicibacterium mucogenicum</name>
    <name type="common">Mycobacterium mucogenicum</name>
    <dbReference type="NCBI Taxonomy" id="56689"/>
    <lineage>
        <taxon>Bacteria</taxon>
        <taxon>Bacillati</taxon>
        <taxon>Actinomycetota</taxon>
        <taxon>Actinomycetes</taxon>
        <taxon>Mycobacteriales</taxon>
        <taxon>Mycobacteriaceae</taxon>
        <taxon>Mycolicibacterium</taxon>
    </lineage>
</organism>
<dbReference type="EMBL" id="LZSF01000132">
    <property type="protein sequence ID" value="OBA86948.1"/>
    <property type="molecule type" value="Genomic_DNA"/>
</dbReference>
<dbReference type="Pfam" id="PF05621">
    <property type="entry name" value="TniB"/>
    <property type="match status" value="1"/>
</dbReference>